<evidence type="ECO:0008006" key="3">
    <source>
        <dbReference type="Google" id="ProtNLM"/>
    </source>
</evidence>
<dbReference type="Proteomes" id="UP000664293">
    <property type="component" value="Unassembled WGS sequence"/>
</dbReference>
<sequence length="372" mass="40192">MAKAKQYGNCVVLAGGSAARRIRQEGLRPEMVSTLVGASGGPKWLSISQLDRVLIGEFFQGRRTPIATLGSSIGSFRNMCYATANPLAALEKLEYGYVHQTYASARPTPAEITATGENILLEVLGAEGAAEVAANPVWHSHFVTVRGRGPLASEKKAVLGPALLASALANAVSRRTLKAFWDRVVFHSGQTPTVAFRNLSTVNTSLSPDNVCHAVLASGSIPLVMAGVPSPAGAPAGNYRDGGITDYHFDLGFEHPQGLVLYPHFFPYMVPGWFDKSLRWRWVRGGAMDNVVLVAPSPQWVSRLPFGKIPDRDDFVKLTTEERLKYWNAVTEAGKQVAEDFFEMWQTGAIADALIEVGSDQAPHKLAQAMSA</sequence>
<gene>
    <name evidence="1" type="ORF">JF535_10180</name>
</gene>
<comment type="caution">
    <text evidence="1">The sequence shown here is derived from an EMBL/GenBank/DDBJ whole genome shotgun (WGS) entry which is preliminary data.</text>
</comment>
<dbReference type="InterPro" id="IPR016035">
    <property type="entry name" value="Acyl_Trfase/lysoPLipase"/>
</dbReference>
<dbReference type="RefSeq" id="WP_207001785.1">
    <property type="nucleotide sequence ID" value="NZ_JAEKJR010000002.1"/>
</dbReference>
<evidence type="ECO:0000313" key="1">
    <source>
        <dbReference type="EMBL" id="MBN8431218.1"/>
    </source>
</evidence>
<accession>A0ABS3E7N2</accession>
<dbReference type="EMBL" id="JAEKJR010000002">
    <property type="protein sequence ID" value="MBN8431218.1"/>
    <property type="molecule type" value="Genomic_DNA"/>
</dbReference>
<dbReference type="SUPFAM" id="SSF52151">
    <property type="entry name" value="FabD/lysophospholipase-like"/>
    <property type="match status" value="1"/>
</dbReference>
<evidence type="ECO:0000313" key="2">
    <source>
        <dbReference type="Proteomes" id="UP000664293"/>
    </source>
</evidence>
<proteinExistence type="predicted"/>
<reference evidence="1 2" key="1">
    <citation type="submission" date="2020-12" db="EMBL/GenBank/DDBJ databases">
        <title>Oil enriched cultivation method for isolating marine PHA-producing bacteria.</title>
        <authorList>
            <person name="Zheng W."/>
            <person name="Yu S."/>
            <person name="Huang Y."/>
        </authorList>
    </citation>
    <scope>NUCLEOTIDE SEQUENCE [LARGE SCALE GENOMIC DNA]</scope>
    <source>
        <strain evidence="1 2">SN0-2</strain>
    </source>
</reference>
<keyword evidence="2" id="KW-1185">Reference proteome</keyword>
<name>A0ABS3E7N2_9GAMM</name>
<organism evidence="1 2">
    <name type="scientific">Microbulbifer salipaludis</name>
    <dbReference type="NCBI Taxonomy" id="187980"/>
    <lineage>
        <taxon>Bacteria</taxon>
        <taxon>Pseudomonadati</taxon>
        <taxon>Pseudomonadota</taxon>
        <taxon>Gammaproteobacteria</taxon>
        <taxon>Cellvibrionales</taxon>
        <taxon>Microbulbiferaceae</taxon>
        <taxon>Microbulbifer</taxon>
    </lineage>
</organism>
<protein>
    <recommendedName>
        <fullName evidence="3">Alpha/beta hydrolase</fullName>
    </recommendedName>
</protein>